<keyword evidence="4" id="KW-1185">Reference proteome</keyword>
<dbReference type="Pfam" id="PF21529">
    <property type="entry name" value="GLV1-2"/>
    <property type="match status" value="1"/>
</dbReference>
<proteinExistence type="predicted"/>
<feature type="region of interest" description="Disordered" evidence="1">
    <location>
        <begin position="32"/>
        <end position="84"/>
    </location>
</feature>
<dbReference type="InterPro" id="IPR049306">
    <property type="entry name" value="GLV1-2"/>
</dbReference>
<comment type="caution">
    <text evidence="3">The sequence shown here is derived from an EMBL/GenBank/DDBJ whole genome shotgun (WGS) entry which is preliminary data.</text>
</comment>
<sequence>MAGVQKNCTLIVVLILLCFITIQARARTLKERSNMGGTTKDANIGHDHHGDDKFKPKEDEGNGSSGEVFAMDYTPASRKPPIHN</sequence>
<protein>
    <recommendedName>
        <fullName evidence="5">Root meristem growth factor</fullName>
    </recommendedName>
</protein>
<evidence type="ECO:0000313" key="3">
    <source>
        <dbReference type="EMBL" id="RYR18949.1"/>
    </source>
</evidence>
<dbReference type="Proteomes" id="UP000289738">
    <property type="component" value="Chromosome B03"/>
</dbReference>
<reference evidence="3 4" key="1">
    <citation type="submission" date="2019-01" db="EMBL/GenBank/DDBJ databases">
        <title>Sequencing of cultivated peanut Arachis hypogaea provides insights into genome evolution and oil improvement.</title>
        <authorList>
            <person name="Chen X."/>
        </authorList>
    </citation>
    <scope>NUCLEOTIDE SEQUENCE [LARGE SCALE GENOMIC DNA]</scope>
    <source>
        <strain evidence="4">cv. Fuhuasheng</strain>
        <tissue evidence="3">Leaves</tissue>
    </source>
</reference>
<evidence type="ECO:0000313" key="4">
    <source>
        <dbReference type="Proteomes" id="UP000289738"/>
    </source>
</evidence>
<dbReference type="OrthoDB" id="1400009at2759"/>
<dbReference type="Gramene" id="arahy.Tifrunner.gnm2.ann2.Ah13g465400.1">
    <property type="protein sequence ID" value="arahy.Tifrunner.gnm2.ann2.Ah13g465400.1-CDS"/>
    <property type="gene ID" value="arahy.Tifrunner.gnm2.ann2.Ah13g465400"/>
</dbReference>
<feature type="compositionally biased region" description="Basic and acidic residues" evidence="1">
    <location>
        <begin position="43"/>
        <end position="60"/>
    </location>
</feature>
<dbReference type="AlphaFoldDB" id="A0A444ZXP4"/>
<accession>A0A444ZXP4</accession>
<gene>
    <name evidence="3" type="ORF">Ahy_B03g063576</name>
</gene>
<feature type="signal peptide" evidence="2">
    <location>
        <begin position="1"/>
        <end position="26"/>
    </location>
</feature>
<evidence type="ECO:0000256" key="1">
    <source>
        <dbReference type="SAM" id="MobiDB-lite"/>
    </source>
</evidence>
<evidence type="ECO:0000256" key="2">
    <source>
        <dbReference type="SAM" id="SignalP"/>
    </source>
</evidence>
<organism evidence="3 4">
    <name type="scientific">Arachis hypogaea</name>
    <name type="common">Peanut</name>
    <dbReference type="NCBI Taxonomy" id="3818"/>
    <lineage>
        <taxon>Eukaryota</taxon>
        <taxon>Viridiplantae</taxon>
        <taxon>Streptophyta</taxon>
        <taxon>Embryophyta</taxon>
        <taxon>Tracheophyta</taxon>
        <taxon>Spermatophyta</taxon>
        <taxon>Magnoliopsida</taxon>
        <taxon>eudicotyledons</taxon>
        <taxon>Gunneridae</taxon>
        <taxon>Pentapetalae</taxon>
        <taxon>rosids</taxon>
        <taxon>fabids</taxon>
        <taxon>Fabales</taxon>
        <taxon>Fabaceae</taxon>
        <taxon>Papilionoideae</taxon>
        <taxon>50 kb inversion clade</taxon>
        <taxon>dalbergioids sensu lato</taxon>
        <taxon>Dalbergieae</taxon>
        <taxon>Pterocarpus clade</taxon>
        <taxon>Arachis</taxon>
    </lineage>
</organism>
<name>A0A444ZXP4_ARAHY</name>
<evidence type="ECO:0008006" key="5">
    <source>
        <dbReference type="Google" id="ProtNLM"/>
    </source>
</evidence>
<keyword evidence="2" id="KW-0732">Signal</keyword>
<feature type="chain" id="PRO_5019545906" description="Root meristem growth factor" evidence="2">
    <location>
        <begin position="27"/>
        <end position="84"/>
    </location>
</feature>
<dbReference type="EMBL" id="SDMP01000013">
    <property type="protein sequence ID" value="RYR18949.1"/>
    <property type="molecule type" value="Genomic_DNA"/>
</dbReference>